<dbReference type="EMBL" id="OZ034821">
    <property type="protein sequence ID" value="CAL1407078.1"/>
    <property type="molecule type" value="Genomic_DNA"/>
</dbReference>
<evidence type="ECO:0000313" key="3">
    <source>
        <dbReference type="Proteomes" id="UP001497516"/>
    </source>
</evidence>
<dbReference type="Proteomes" id="UP001497516">
    <property type="component" value="Chromosome 8"/>
</dbReference>
<keyword evidence="3" id="KW-1185">Reference proteome</keyword>
<evidence type="ECO:0000313" key="2">
    <source>
        <dbReference type="EMBL" id="CAL1407078.1"/>
    </source>
</evidence>
<accession>A0AAV2GBH7</accession>
<gene>
    <name evidence="2" type="ORF">LTRI10_LOCUS46766</name>
</gene>
<name>A0AAV2GBH7_9ROSI</name>
<feature type="region of interest" description="Disordered" evidence="1">
    <location>
        <begin position="35"/>
        <end position="59"/>
    </location>
</feature>
<evidence type="ECO:0000256" key="1">
    <source>
        <dbReference type="SAM" id="MobiDB-lite"/>
    </source>
</evidence>
<organism evidence="2 3">
    <name type="scientific">Linum trigynum</name>
    <dbReference type="NCBI Taxonomy" id="586398"/>
    <lineage>
        <taxon>Eukaryota</taxon>
        <taxon>Viridiplantae</taxon>
        <taxon>Streptophyta</taxon>
        <taxon>Embryophyta</taxon>
        <taxon>Tracheophyta</taxon>
        <taxon>Spermatophyta</taxon>
        <taxon>Magnoliopsida</taxon>
        <taxon>eudicotyledons</taxon>
        <taxon>Gunneridae</taxon>
        <taxon>Pentapetalae</taxon>
        <taxon>rosids</taxon>
        <taxon>fabids</taxon>
        <taxon>Malpighiales</taxon>
        <taxon>Linaceae</taxon>
        <taxon>Linum</taxon>
    </lineage>
</organism>
<reference evidence="2 3" key="1">
    <citation type="submission" date="2024-04" db="EMBL/GenBank/DDBJ databases">
        <authorList>
            <person name="Fracassetti M."/>
        </authorList>
    </citation>
    <scope>NUCLEOTIDE SEQUENCE [LARGE SCALE GENOMIC DNA]</scope>
</reference>
<proteinExistence type="predicted"/>
<dbReference type="AlphaFoldDB" id="A0AAV2GBH7"/>
<sequence>MALPLPTIAAFPVVPIAATAPPPLPLVAVEQPSKELNAAATNREEESQPPMSSTPMKSGWKECAVKIAH</sequence>
<protein>
    <submittedName>
        <fullName evidence="2">Uncharacterized protein</fullName>
    </submittedName>
</protein>